<keyword evidence="1" id="KW-0812">Transmembrane</keyword>
<feature type="transmembrane region" description="Helical" evidence="1">
    <location>
        <begin position="41"/>
        <end position="60"/>
    </location>
</feature>
<evidence type="ECO:0000313" key="3">
    <source>
        <dbReference type="Proteomes" id="UP000535437"/>
    </source>
</evidence>
<reference evidence="2 3" key="1">
    <citation type="submission" date="2020-07" db="EMBL/GenBank/DDBJ databases">
        <title>Sequencing the genomes of 1000 actinobacteria strains.</title>
        <authorList>
            <person name="Klenk H.-P."/>
        </authorList>
    </citation>
    <scope>NUCLEOTIDE SEQUENCE [LARGE SCALE GENOMIC DNA]</scope>
    <source>
        <strain evidence="2 3">DSM 15475</strain>
    </source>
</reference>
<keyword evidence="1" id="KW-0472">Membrane</keyword>
<organism evidence="2 3">
    <name type="scientific">Nesterenkonia xinjiangensis</name>
    <dbReference type="NCBI Taxonomy" id="225327"/>
    <lineage>
        <taxon>Bacteria</taxon>
        <taxon>Bacillati</taxon>
        <taxon>Actinomycetota</taxon>
        <taxon>Actinomycetes</taxon>
        <taxon>Micrococcales</taxon>
        <taxon>Micrococcaceae</taxon>
        <taxon>Nesterenkonia</taxon>
    </lineage>
</organism>
<dbReference type="AlphaFoldDB" id="A0A7Z0KD14"/>
<proteinExistence type="predicted"/>
<dbReference type="EMBL" id="JACCFY010000001">
    <property type="protein sequence ID" value="NYJ79192.1"/>
    <property type="molecule type" value="Genomic_DNA"/>
</dbReference>
<accession>A0A7Z0KD14</accession>
<dbReference type="Proteomes" id="UP000535437">
    <property type="component" value="Unassembled WGS sequence"/>
</dbReference>
<sequence>MPSTDTRPSTRRLRTSGAAGKLLAPLRRRLGPVEAEDGSSIVEFILLAVLLLIPIIYFMLGVSSVQGASYAASGAADQAAKMYVAAEGGDPRADSRSEAAVLAALQDFDIAADRATVSRGCPQGDCTADGDLVTFSVEIQVPVPLVPDVGSWQPTLVTVSSTSVQVQGG</sequence>
<name>A0A7Z0KD14_9MICC</name>
<gene>
    <name evidence="2" type="ORF">HNR09_002603</name>
</gene>
<comment type="caution">
    <text evidence="2">The sequence shown here is derived from an EMBL/GenBank/DDBJ whole genome shotgun (WGS) entry which is preliminary data.</text>
</comment>
<protein>
    <submittedName>
        <fullName evidence="2">Flp pilus assembly protein TadG</fullName>
    </submittedName>
</protein>
<keyword evidence="3" id="KW-1185">Reference proteome</keyword>
<evidence type="ECO:0000256" key="1">
    <source>
        <dbReference type="SAM" id="Phobius"/>
    </source>
</evidence>
<evidence type="ECO:0000313" key="2">
    <source>
        <dbReference type="EMBL" id="NYJ79192.1"/>
    </source>
</evidence>
<keyword evidence="1" id="KW-1133">Transmembrane helix</keyword>
<dbReference type="RefSeq" id="WP_179542446.1">
    <property type="nucleotide sequence ID" value="NZ_BAAALL010000001.1"/>
</dbReference>